<dbReference type="EMBL" id="QREG01000002">
    <property type="protein sequence ID" value="REE02045.1"/>
    <property type="molecule type" value="Genomic_DNA"/>
</dbReference>
<keyword evidence="2 4" id="KW-0808">Transferase</keyword>
<dbReference type="PANTHER" id="PTHR43861:SF1">
    <property type="entry name" value="TRANS-ACONITATE 2-METHYLTRANSFERASE"/>
    <property type="match status" value="1"/>
</dbReference>
<proteinExistence type="predicted"/>
<reference evidence="4 5" key="1">
    <citation type="submission" date="2018-07" db="EMBL/GenBank/DDBJ databases">
        <title>Genomic Encyclopedia of Type Strains, Phase IV (KMG-IV): sequencing the most valuable type-strain genomes for metagenomic binning, comparative biology and taxonomic classification.</title>
        <authorList>
            <person name="Goeker M."/>
        </authorList>
    </citation>
    <scope>NUCLEOTIDE SEQUENCE [LARGE SCALE GENOMIC DNA]</scope>
    <source>
        <strain evidence="4 5">DSM 4134</strain>
    </source>
</reference>
<accession>A0A3D9L6V3</accession>
<keyword evidence="1 4" id="KW-0489">Methyltransferase</keyword>
<protein>
    <submittedName>
        <fullName evidence="4">Methyltransferase family protein</fullName>
    </submittedName>
</protein>
<evidence type="ECO:0000313" key="4">
    <source>
        <dbReference type="EMBL" id="REE02045.1"/>
    </source>
</evidence>
<gene>
    <name evidence="4" type="ORF">C7460_10265</name>
</gene>
<feature type="domain" description="Methyltransferase" evidence="3">
    <location>
        <begin position="42"/>
        <end position="134"/>
    </location>
</feature>
<dbReference type="AlphaFoldDB" id="A0A3D9L6V3"/>
<dbReference type="Proteomes" id="UP000256779">
    <property type="component" value="Unassembled WGS sequence"/>
</dbReference>
<keyword evidence="5" id="KW-1185">Reference proteome</keyword>
<dbReference type="PANTHER" id="PTHR43861">
    <property type="entry name" value="TRANS-ACONITATE 2-METHYLTRANSFERASE-RELATED"/>
    <property type="match status" value="1"/>
</dbReference>
<evidence type="ECO:0000313" key="5">
    <source>
        <dbReference type="Proteomes" id="UP000256779"/>
    </source>
</evidence>
<dbReference type="Gene3D" id="3.40.50.150">
    <property type="entry name" value="Vaccinia Virus protein VP39"/>
    <property type="match status" value="1"/>
</dbReference>
<dbReference type="CDD" id="cd02440">
    <property type="entry name" value="AdoMet_MTases"/>
    <property type="match status" value="1"/>
</dbReference>
<dbReference type="GO" id="GO:0008168">
    <property type="term" value="F:methyltransferase activity"/>
    <property type="evidence" value="ECO:0007669"/>
    <property type="project" value="UniProtKB-KW"/>
</dbReference>
<evidence type="ECO:0000256" key="1">
    <source>
        <dbReference type="ARBA" id="ARBA00022603"/>
    </source>
</evidence>
<dbReference type="SUPFAM" id="SSF53335">
    <property type="entry name" value="S-adenosyl-L-methionine-dependent methyltransferases"/>
    <property type="match status" value="1"/>
</dbReference>
<dbReference type="InterPro" id="IPR041698">
    <property type="entry name" value="Methyltransf_25"/>
</dbReference>
<sequence length="200" mass="22162">MKRSWNEHVELFNGKSTPPAATLTKALELLKSQTENTSKRAIDLGCGSGSDTMALIQQGWQVLAIDQEAKIIQHLVQQLPAPLPSLTTRCTTFEALETLPPADLINASFSLPFCNPAHFDQLWDTITSSLVQGGYFAGHFFGPEDDWAPNPSMIFHDTMAIEQLFRGFRIAAHKEVNKTGKTISGDSKHWHVHHLVACKL</sequence>
<comment type="caution">
    <text evidence="4">The sequence shown here is derived from an EMBL/GenBank/DDBJ whole genome shotgun (WGS) entry which is preliminary data.</text>
</comment>
<dbReference type="RefSeq" id="WP_115866583.1">
    <property type="nucleotide sequence ID" value="NZ_QREG01000002.1"/>
</dbReference>
<evidence type="ECO:0000259" key="3">
    <source>
        <dbReference type="Pfam" id="PF13649"/>
    </source>
</evidence>
<dbReference type="OrthoDB" id="9804312at2"/>
<dbReference type="InterPro" id="IPR029063">
    <property type="entry name" value="SAM-dependent_MTases_sf"/>
</dbReference>
<organism evidence="4 5">
    <name type="scientific">Marinoscillum furvescens DSM 4134</name>
    <dbReference type="NCBI Taxonomy" id="1122208"/>
    <lineage>
        <taxon>Bacteria</taxon>
        <taxon>Pseudomonadati</taxon>
        <taxon>Bacteroidota</taxon>
        <taxon>Cytophagia</taxon>
        <taxon>Cytophagales</taxon>
        <taxon>Reichenbachiellaceae</taxon>
        <taxon>Marinoscillum</taxon>
    </lineage>
</organism>
<name>A0A3D9L6V3_MARFU</name>
<evidence type="ECO:0000256" key="2">
    <source>
        <dbReference type="ARBA" id="ARBA00022679"/>
    </source>
</evidence>
<dbReference type="GO" id="GO:0032259">
    <property type="term" value="P:methylation"/>
    <property type="evidence" value="ECO:0007669"/>
    <property type="project" value="UniProtKB-KW"/>
</dbReference>
<dbReference type="Pfam" id="PF13649">
    <property type="entry name" value="Methyltransf_25"/>
    <property type="match status" value="1"/>
</dbReference>